<dbReference type="InterPro" id="IPR040625">
    <property type="entry name" value="SH3_17"/>
</dbReference>
<dbReference type="InterPro" id="IPR038563">
    <property type="entry name" value="Endonuclease_7_sf"/>
</dbReference>
<dbReference type="EMBL" id="RJGP01000284">
    <property type="protein sequence ID" value="RVZ39561.1"/>
    <property type="molecule type" value="Genomic_DNA"/>
</dbReference>
<dbReference type="REBASE" id="198216">
    <property type="entry name" value="Hpy380ORF1160P"/>
</dbReference>
<organism evidence="3 5">
    <name type="scientific">Helicobacter pylori</name>
    <name type="common">Campylobacter pylori</name>
    <dbReference type="NCBI Taxonomy" id="210"/>
    <lineage>
        <taxon>Bacteria</taxon>
        <taxon>Pseudomonadati</taxon>
        <taxon>Campylobacterota</taxon>
        <taxon>Epsilonproteobacteria</taxon>
        <taxon>Campylobacterales</taxon>
        <taxon>Helicobacteraceae</taxon>
        <taxon>Helicobacter</taxon>
    </lineage>
</organism>
<dbReference type="REBASE" id="105380">
    <property type="entry name" value="Hpy1089ORF5540P"/>
</dbReference>
<dbReference type="RefSeq" id="WP_000916527.1">
    <property type="nucleotide sequence ID" value="NZ_BSLY01000003.1"/>
</dbReference>
<name>A0A0B2DXQ2_HELPX</name>
<evidence type="ECO:0000313" key="3">
    <source>
        <dbReference type="EMBL" id="PDX18645.1"/>
    </source>
</evidence>
<sequence length="190" mass="21493">MLKNDDFVIAKNQLGNIVPNSVGVIRAINGKTAIVLFIGLNELKRVDFSELEVIDIYRTGKGYDKKICNICHILKNIDGFEVNQTDAKGRKTTRPSCRECRKNIDGVKLSSTEKKKMDEIAPPKGSVFTCPICEKRSIVGVTANLVRDHNHDTGWGREWICDSCNTGLGRFKDNPKFLEKVIEYLKKYEK</sequence>
<dbReference type="REBASE" id="359222">
    <property type="entry name" value="Hpy1147ORF6940P"/>
</dbReference>
<dbReference type="AlphaFoldDB" id="A0A0B2DXQ2"/>
<keyword evidence="3" id="KW-0540">Nuclease</keyword>
<dbReference type="SUPFAM" id="SSF54060">
    <property type="entry name" value="His-Me finger endonucleases"/>
    <property type="match status" value="1"/>
</dbReference>
<proteinExistence type="predicted"/>
<evidence type="ECO:0000313" key="4">
    <source>
        <dbReference type="EMBL" id="RVZ39561.1"/>
    </source>
</evidence>
<dbReference type="REBASE" id="359226">
    <property type="entry name" value="Hpy200831ORF3785P"/>
</dbReference>
<dbReference type="Pfam" id="PF18350">
    <property type="entry name" value="SH3_17"/>
    <property type="match status" value="1"/>
</dbReference>
<keyword evidence="3" id="KW-0255">Endonuclease</keyword>
<dbReference type="InterPro" id="IPR044925">
    <property type="entry name" value="His-Me_finger_sf"/>
</dbReference>
<dbReference type="GO" id="GO:0004519">
    <property type="term" value="F:endonuclease activity"/>
    <property type="evidence" value="ECO:0007669"/>
    <property type="project" value="UniProtKB-KW"/>
</dbReference>
<dbReference type="REBASE" id="477153">
    <property type="entry name" value="HpyLIM9XIP"/>
</dbReference>
<gene>
    <name evidence="3" type="ORF">BB413_01030</name>
    <name evidence="4" type="ORF">EC518_06230</name>
</gene>
<dbReference type="REBASE" id="359224">
    <property type="entry name" value="Hpy646ORF3330P"/>
</dbReference>
<dbReference type="Proteomes" id="UP000289022">
    <property type="component" value="Unassembled WGS sequence"/>
</dbReference>
<feature type="domain" description="His-Me finger endonuclease beta4-alpha2" evidence="1">
    <location>
        <begin position="55"/>
        <end position="106"/>
    </location>
</feature>
<keyword evidence="3" id="KW-0378">Hydrolase</keyword>
<accession>A0A0B2DXQ2</accession>
<dbReference type="InterPro" id="IPR041475">
    <property type="entry name" value="His_Me_b4a2"/>
</dbReference>
<dbReference type="REBASE" id="359220">
    <property type="entry name" value="Hpy1152ORF3880P"/>
</dbReference>
<dbReference type="Gene3D" id="2.30.30.140">
    <property type="match status" value="1"/>
</dbReference>
<dbReference type="Proteomes" id="UP000220275">
    <property type="component" value="Unassembled WGS sequence"/>
</dbReference>
<dbReference type="REBASE" id="105427">
    <property type="entry name" value="Hpy1198ORF4755P"/>
</dbReference>
<feature type="domain" description="Restriction endonuclease SH3" evidence="2">
    <location>
        <begin position="2"/>
        <end position="54"/>
    </location>
</feature>
<evidence type="ECO:0000313" key="6">
    <source>
        <dbReference type="Proteomes" id="UP000289022"/>
    </source>
</evidence>
<protein>
    <submittedName>
        <fullName evidence="3">Endonuclease</fullName>
    </submittedName>
</protein>
<dbReference type="Gene3D" id="3.40.1800.10">
    <property type="entry name" value="His-Me finger endonucleases"/>
    <property type="match status" value="1"/>
</dbReference>
<dbReference type="InterPro" id="IPR004211">
    <property type="entry name" value="Endonuclease_7"/>
</dbReference>
<reference evidence="3 5" key="1">
    <citation type="journal article" date="2017" name="Gut Pathog.">
        <title>Phylogenomics of Colombian Helicobacter pylori isolates.</title>
        <authorList>
            <person name="Gutierrez-Escobar A.J."/>
            <person name="Trujillo E."/>
            <person name="Acevedo O."/>
            <person name="Bravo M.M."/>
        </authorList>
    </citation>
    <scope>NUCLEOTIDE SEQUENCE [LARGE SCALE GENOMIC DNA]</scope>
    <source>
        <strain evidence="3 5">22346</strain>
    </source>
</reference>
<dbReference type="EMBL" id="MBIS01000002">
    <property type="protein sequence ID" value="PDX18645.1"/>
    <property type="molecule type" value="Genomic_DNA"/>
</dbReference>
<dbReference type="Gene3D" id="3.30.60.130">
    <property type="match status" value="1"/>
</dbReference>
<comment type="caution">
    <text evidence="3">The sequence shown here is derived from an EMBL/GenBank/DDBJ whole genome shotgun (WGS) entry which is preliminary data.</text>
</comment>
<evidence type="ECO:0000313" key="5">
    <source>
        <dbReference type="Proteomes" id="UP000220275"/>
    </source>
</evidence>
<dbReference type="Pfam" id="PF02945">
    <property type="entry name" value="Endonuclease_7"/>
    <property type="match status" value="1"/>
</dbReference>
<reference evidence="4 6" key="2">
    <citation type="submission" date="2018-11" db="EMBL/GenBank/DDBJ databases">
        <title>Genetic determinants and prediction of antibiotic resistance phenotypes in Helicobacter pylori.</title>
        <authorList>
            <person name="Wagner K."/>
        </authorList>
    </citation>
    <scope>NUCLEOTIDE SEQUENCE [LARGE SCALE GENOMIC DNA]</scope>
    <source>
        <strain evidence="4 6">ZH70</strain>
    </source>
</reference>
<dbReference type="Pfam" id="PF18275">
    <property type="entry name" value="His_Me_b4a2"/>
    <property type="match status" value="1"/>
</dbReference>
<evidence type="ECO:0000259" key="2">
    <source>
        <dbReference type="Pfam" id="PF18350"/>
    </source>
</evidence>
<evidence type="ECO:0000259" key="1">
    <source>
        <dbReference type="Pfam" id="PF18275"/>
    </source>
</evidence>